<feature type="compositionally biased region" description="Polar residues" evidence="1">
    <location>
        <begin position="736"/>
        <end position="752"/>
    </location>
</feature>
<protein>
    <submittedName>
        <fullName evidence="3">Uncharacterized protein</fullName>
    </submittedName>
</protein>
<sequence>MNSPASSNSCNSKNDAPDDSALQRSIASLYHSRRKLATLMGEKQKWLNSQRKASLLVQPCKTDELGVMSRFASLLRNVSIAQLPEEQHQAQLALIEQIIQESIIIEWPKTLLERCPDGDNSLIGMELDFAPLIHRARNVVKCRTSHPTMRVRVCAIAEPTSNKSYPRVMEAFFRAILVKLSGDPGERQTAGRLILTQREGTSATKYHDQHGVVVNMNGKLLINQASPECATNIPLEHYGENAKRTDFKYEHGTLCAIFPELGVTLNSMIDRRQLSTRYAIQVDVGLNIENKLIVKHVVLSHEFLIAITNDQTESLLNFIYWPRLLDRDQFRDQPSDHEDVTPNSNKQKVQWGILKKALKYFVKAQFSSARALDLDELLHVQCMLFYPRIKKASEQECEELEKHFFGDIKRINDGNVFTKLKHRLLTEMVADNVLVTKNELMMNKCISLADDNTELRHNLWQWLYRATEIIIDVGHKFCPAIFNIDKKSTKAKKPPVPMGEYQSMLSLFNNRILTLTSTQNVAKVFKATEENDRKCGTLTKAVYLRFCDENAGYISFAFSSLARDGNNKPLMGSLSSEQIKDFKQGIAEILMDESFLKRYDRIIQLQLLDSGSHGDNLAIATPFKTAIFHDYNTMRLQNNCVETRDNETVRVNPLTGEKLTYTHNNISTVNTAAADNNDQSTELSSFVHSYVELLLHASSLYTALNGTSTGDSNSDNESDRIAAQEQRKESNDSSEDIGNTITDEKTGSASSSHPKENRTGAKRDMVQWKRNEEEICRNEKDEMEALDLTQKRVKLSNS</sequence>
<keyword evidence="2" id="KW-1185">Reference proteome</keyword>
<feature type="compositionally biased region" description="Basic and acidic residues" evidence="1">
    <location>
        <begin position="717"/>
        <end position="731"/>
    </location>
</feature>
<evidence type="ECO:0000313" key="2">
    <source>
        <dbReference type="Proteomes" id="UP000887581"/>
    </source>
</evidence>
<evidence type="ECO:0000313" key="3">
    <source>
        <dbReference type="WBParaSite" id="sdigi.contig286.g7080.t1"/>
    </source>
</evidence>
<reference evidence="3" key="1">
    <citation type="submission" date="2022-11" db="UniProtKB">
        <authorList>
            <consortium name="WormBaseParasite"/>
        </authorList>
    </citation>
    <scope>IDENTIFICATION</scope>
</reference>
<dbReference type="AlphaFoldDB" id="A0A915PNZ4"/>
<dbReference type="WBParaSite" id="sdigi.contig286.g7080.t1">
    <property type="protein sequence ID" value="sdigi.contig286.g7080.t1"/>
    <property type="gene ID" value="sdigi.contig286.g7080"/>
</dbReference>
<evidence type="ECO:0000256" key="1">
    <source>
        <dbReference type="SAM" id="MobiDB-lite"/>
    </source>
</evidence>
<name>A0A915PNZ4_9BILA</name>
<dbReference type="Proteomes" id="UP000887581">
    <property type="component" value="Unplaced"/>
</dbReference>
<proteinExistence type="predicted"/>
<feature type="region of interest" description="Disordered" evidence="1">
    <location>
        <begin position="707"/>
        <end position="769"/>
    </location>
</feature>
<accession>A0A915PNZ4</accession>
<feature type="compositionally biased region" description="Basic and acidic residues" evidence="1">
    <location>
        <begin position="753"/>
        <end position="769"/>
    </location>
</feature>
<organism evidence="2 3">
    <name type="scientific">Setaria digitata</name>
    <dbReference type="NCBI Taxonomy" id="48799"/>
    <lineage>
        <taxon>Eukaryota</taxon>
        <taxon>Metazoa</taxon>
        <taxon>Ecdysozoa</taxon>
        <taxon>Nematoda</taxon>
        <taxon>Chromadorea</taxon>
        <taxon>Rhabditida</taxon>
        <taxon>Spirurina</taxon>
        <taxon>Spiruromorpha</taxon>
        <taxon>Filarioidea</taxon>
        <taxon>Setariidae</taxon>
        <taxon>Setaria</taxon>
    </lineage>
</organism>